<keyword evidence="2" id="KW-1185">Reference proteome</keyword>
<protein>
    <recommendedName>
        <fullName evidence="3">DNA repair protein</fullName>
    </recommendedName>
</protein>
<evidence type="ECO:0000313" key="2">
    <source>
        <dbReference type="Proteomes" id="UP000184184"/>
    </source>
</evidence>
<organism evidence="1 2">
    <name type="scientific">Gracilibacillus kekensis</name>
    <dbReference type="NCBI Taxonomy" id="1027249"/>
    <lineage>
        <taxon>Bacteria</taxon>
        <taxon>Bacillati</taxon>
        <taxon>Bacillota</taxon>
        <taxon>Bacilli</taxon>
        <taxon>Bacillales</taxon>
        <taxon>Bacillaceae</taxon>
        <taxon>Gracilibacillus</taxon>
    </lineage>
</organism>
<proteinExistence type="predicted"/>
<dbReference type="OrthoDB" id="9789109at2"/>
<dbReference type="Pfam" id="PF04343">
    <property type="entry name" value="DUF488"/>
    <property type="match status" value="1"/>
</dbReference>
<dbReference type="PANTHER" id="PTHR39337">
    <property type="entry name" value="BLR5642 PROTEIN"/>
    <property type="match status" value="1"/>
</dbReference>
<gene>
    <name evidence="1" type="ORF">SAMN05216179_0998</name>
</gene>
<dbReference type="Proteomes" id="UP000184184">
    <property type="component" value="Unassembled WGS sequence"/>
</dbReference>
<dbReference type="PANTHER" id="PTHR39337:SF1">
    <property type="entry name" value="BLR5642 PROTEIN"/>
    <property type="match status" value="1"/>
</dbReference>
<dbReference type="InterPro" id="IPR014519">
    <property type="entry name" value="UCP024492"/>
</dbReference>
<evidence type="ECO:0008006" key="3">
    <source>
        <dbReference type="Google" id="ProtNLM"/>
    </source>
</evidence>
<accession>A0A1M7L9A6</accession>
<dbReference type="RefSeq" id="WP_073200172.1">
    <property type="nucleotide sequence ID" value="NZ_FRCZ01000001.1"/>
</dbReference>
<sequence>MRVYTMGHYNYSREVFLSILRSKEIDCVVDVRSMPGSNRNPQFNKDQMKEWLEKATIKYAHFPKLGGRRSRSGEVGEVLNAGWENQSFHNYADYTLTKDFQEGIRDLKSLTGSHRVVLMCSERHPSRCHRLIISNYLQANGYPVTHIIPDAKANVDDVEHEIGRWGAPPVIEEDGTVVYPD</sequence>
<reference evidence="1 2" key="1">
    <citation type="submission" date="2016-11" db="EMBL/GenBank/DDBJ databases">
        <authorList>
            <person name="Jaros S."/>
            <person name="Januszkiewicz K."/>
            <person name="Wedrychowicz H."/>
        </authorList>
    </citation>
    <scope>NUCLEOTIDE SEQUENCE [LARGE SCALE GENOMIC DNA]</scope>
    <source>
        <strain evidence="1 2">CGMCC 1.10681</strain>
    </source>
</reference>
<dbReference type="AlphaFoldDB" id="A0A1M7L9A6"/>
<dbReference type="InterPro" id="IPR007438">
    <property type="entry name" value="DUF488"/>
</dbReference>
<dbReference type="EMBL" id="FRCZ01000001">
    <property type="protein sequence ID" value="SHM74721.1"/>
    <property type="molecule type" value="Genomic_DNA"/>
</dbReference>
<dbReference type="PIRSF" id="PIRSF024492">
    <property type="entry name" value="UCP024492"/>
    <property type="match status" value="1"/>
</dbReference>
<dbReference type="STRING" id="1027249.SAMN05216179_0998"/>
<name>A0A1M7L9A6_9BACI</name>
<evidence type="ECO:0000313" key="1">
    <source>
        <dbReference type="EMBL" id="SHM74721.1"/>
    </source>
</evidence>